<reference evidence="3 4" key="1">
    <citation type="submission" date="2017-05" db="EMBL/GenBank/DDBJ databases">
        <title>Vagococcus spp. assemblies.</title>
        <authorList>
            <person name="Gulvik C.A."/>
        </authorList>
    </citation>
    <scope>NUCLEOTIDE SEQUENCE [LARGE SCALE GENOMIC DNA]</scope>
    <source>
        <strain evidence="3 4">SS1995</strain>
    </source>
</reference>
<dbReference type="GO" id="GO:0016020">
    <property type="term" value="C:membrane"/>
    <property type="evidence" value="ECO:0007669"/>
    <property type="project" value="InterPro"/>
</dbReference>
<dbReference type="Pfam" id="PF03610">
    <property type="entry name" value="EIIA-man"/>
    <property type="match status" value="1"/>
</dbReference>
<accession>A0A430A2J2</accession>
<evidence type="ECO:0000256" key="1">
    <source>
        <dbReference type="ARBA" id="ARBA00022679"/>
    </source>
</evidence>
<dbReference type="PANTHER" id="PTHR33799">
    <property type="entry name" value="PTS PERMEASE-RELATED-RELATED"/>
    <property type="match status" value="1"/>
</dbReference>
<proteinExistence type="predicted"/>
<organism evidence="3 4">
    <name type="scientific">Vagococcus vulneris</name>
    <dbReference type="NCBI Taxonomy" id="1977869"/>
    <lineage>
        <taxon>Bacteria</taxon>
        <taxon>Bacillati</taxon>
        <taxon>Bacillota</taxon>
        <taxon>Bacilli</taxon>
        <taxon>Lactobacillales</taxon>
        <taxon>Enterococcaceae</taxon>
        <taxon>Vagococcus</taxon>
    </lineage>
</organism>
<dbReference type="GO" id="GO:0016740">
    <property type="term" value="F:transferase activity"/>
    <property type="evidence" value="ECO:0007669"/>
    <property type="project" value="UniProtKB-KW"/>
</dbReference>
<evidence type="ECO:0000259" key="2">
    <source>
        <dbReference type="PROSITE" id="PS51096"/>
    </source>
</evidence>
<dbReference type="RefSeq" id="WP_002350293.1">
    <property type="nucleotide sequence ID" value="NZ_NGJS01000001.1"/>
</dbReference>
<dbReference type="EMBL" id="NGJS01000001">
    <property type="protein sequence ID" value="RSU00632.1"/>
    <property type="molecule type" value="Genomic_DNA"/>
</dbReference>
<name>A0A430A2J2_9ENTE</name>
<evidence type="ECO:0000313" key="4">
    <source>
        <dbReference type="Proteomes" id="UP000287857"/>
    </source>
</evidence>
<comment type="caution">
    <text evidence="3">The sequence shown here is derived from an EMBL/GenBank/DDBJ whole genome shotgun (WGS) entry which is preliminary data.</text>
</comment>
<dbReference type="PANTHER" id="PTHR33799:SF1">
    <property type="entry name" value="PTS SYSTEM MANNOSE-SPECIFIC EIIAB COMPONENT-RELATED"/>
    <property type="match status" value="1"/>
</dbReference>
<dbReference type="PROSITE" id="PS51096">
    <property type="entry name" value="PTS_EIIA_TYPE_4"/>
    <property type="match status" value="1"/>
</dbReference>
<evidence type="ECO:0000313" key="3">
    <source>
        <dbReference type="EMBL" id="RSU00632.1"/>
    </source>
</evidence>
<keyword evidence="1" id="KW-0808">Transferase</keyword>
<gene>
    <name evidence="3" type="ORF">CBF37_01065</name>
</gene>
<dbReference type="OrthoDB" id="9799827at2"/>
<feature type="domain" description="PTS EIIA type-4" evidence="2">
    <location>
        <begin position="1"/>
        <end position="128"/>
    </location>
</feature>
<dbReference type="InterPro" id="IPR051471">
    <property type="entry name" value="Bacterial_PTS_sugar_comp"/>
</dbReference>
<dbReference type="SUPFAM" id="SSF53062">
    <property type="entry name" value="PTS system fructose IIA component-like"/>
    <property type="match status" value="1"/>
</dbReference>
<dbReference type="GO" id="GO:0009401">
    <property type="term" value="P:phosphoenolpyruvate-dependent sugar phosphotransferase system"/>
    <property type="evidence" value="ECO:0007669"/>
    <property type="project" value="InterPro"/>
</dbReference>
<dbReference type="Proteomes" id="UP000287857">
    <property type="component" value="Unassembled WGS sequence"/>
</dbReference>
<dbReference type="AlphaFoldDB" id="A0A430A2J2"/>
<dbReference type="InterPro" id="IPR004701">
    <property type="entry name" value="PTS_EIIA_man-typ"/>
</dbReference>
<keyword evidence="4" id="KW-1185">Reference proteome</keyword>
<dbReference type="InterPro" id="IPR036662">
    <property type="entry name" value="PTS_EIIA_man-typ_sf"/>
</dbReference>
<sequence>MRKLIIASHSTLAEGFKETLEFLTGIQSRINSLCAYVEGTEEIDQKIPELLATSDEVIILTDMAGGSVNQKFYQHISEHVHVIAGMNLPLAMSIALQLDNDTLDIPSIVEEAQQQIIYMNEQKNEEKVEDE</sequence>
<dbReference type="Gene3D" id="3.40.50.510">
    <property type="entry name" value="Phosphotransferase system, mannose-type IIA component"/>
    <property type="match status" value="1"/>
</dbReference>
<protein>
    <submittedName>
        <fullName evidence="3">PTS fructose transporter subunit IIA</fullName>
    </submittedName>
</protein>